<dbReference type="InterPro" id="IPR037018">
    <property type="entry name" value="GH65_N"/>
</dbReference>
<evidence type="ECO:0000256" key="3">
    <source>
        <dbReference type="ARBA" id="ARBA00022679"/>
    </source>
</evidence>
<keyword evidence="2" id="KW-0328">Glycosyltransferase</keyword>
<dbReference type="InterPro" id="IPR011013">
    <property type="entry name" value="Gal_mutarotase_sf_dom"/>
</dbReference>
<dbReference type="Proteomes" id="UP000626026">
    <property type="component" value="Unassembled WGS sequence"/>
</dbReference>
<feature type="domain" description="Glycoside hydrolase family 65 central catalytic" evidence="4">
    <location>
        <begin position="312"/>
        <end position="705"/>
    </location>
</feature>
<evidence type="ECO:0000256" key="1">
    <source>
        <dbReference type="ARBA" id="ARBA00006768"/>
    </source>
</evidence>
<keyword evidence="7" id="KW-1185">Reference proteome</keyword>
<dbReference type="Gene3D" id="2.70.98.40">
    <property type="entry name" value="Glycoside hydrolase, family 65, N-terminal domain"/>
    <property type="match status" value="1"/>
</dbReference>
<accession>A0ABR7RJ01</accession>
<dbReference type="PANTHER" id="PTHR11051:SF8">
    <property type="entry name" value="PROTEIN-GLUCOSYLGALACTOSYLHYDROXYLYSINE GLUCOSIDASE"/>
    <property type="match status" value="1"/>
</dbReference>
<dbReference type="EMBL" id="JACTVA010000008">
    <property type="protein sequence ID" value="MBC9206554.1"/>
    <property type="molecule type" value="Genomic_DNA"/>
</dbReference>
<reference evidence="6 7" key="1">
    <citation type="journal article" date="2013" name="Int. J. Syst. Evol. Microbiol.">
        <title>Roseomonas aerophila sp. nov., isolated from air.</title>
        <authorList>
            <person name="Kim S.J."/>
            <person name="Weon H.Y."/>
            <person name="Ahn J.H."/>
            <person name="Hong S.B."/>
            <person name="Seok S.J."/>
            <person name="Whang K.S."/>
            <person name="Kwon S.W."/>
        </authorList>
    </citation>
    <scope>NUCLEOTIDE SEQUENCE [LARGE SCALE GENOMIC DNA]</scope>
    <source>
        <strain evidence="6 7">NBRC 108923</strain>
    </source>
</reference>
<dbReference type="Pfam" id="PF03636">
    <property type="entry name" value="Glyco_hydro_65N"/>
    <property type="match status" value="1"/>
</dbReference>
<dbReference type="GO" id="GO:0016787">
    <property type="term" value="F:hydrolase activity"/>
    <property type="evidence" value="ECO:0007669"/>
    <property type="project" value="UniProtKB-KW"/>
</dbReference>
<evidence type="ECO:0000259" key="5">
    <source>
        <dbReference type="Pfam" id="PF03636"/>
    </source>
</evidence>
<evidence type="ECO:0000313" key="6">
    <source>
        <dbReference type="EMBL" id="MBC9206554.1"/>
    </source>
</evidence>
<dbReference type="InterPro" id="IPR005196">
    <property type="entry name" value="Glyco_hydro_65_N"/>
</dbReference>
<dbReference type="PIRSF" id="PIRSF036289">
    <property type="entry name" value="Glycosyl_hydrolase_malt_phosph"/>
    <property type="match status" value="1"/>
</dbReference>
<proteinExistence type="inferred from homology"/>
<dbReference type="Pfam" id="PF03632">
    <property type="entry name" value="Glyco_hydro_65m"/>
    <property type="match status" value="1"/>
</dbReference>
<dbReference type="InterPro" id="IPR008928">
    <property type="entry name" value="6-hairpin_glycosidase_sf"/>
</dbReference>
<name>A0ABR7RJ01_9PROT</name>
<evidence type="ECO:0000259" key="4">
    <source>
        <dbReference type="Pfam" id="PF03632"/>
    </source>
</evidence>
<dbReference type="Gene3D" id="1.50.10.10">
    <property type="match status" value="1"/>
</dbReference>
<keyword evidence="6" id="KW-0378">Hydrolase</keyword>
<dbReference type="InterPro" id="IPR012341">
    <property type="entry name" value="6hp_glycosidase-like_sf"/>
</dbReference>
<organism evidence="6 7">
    <name type="scientific">Teichococcus aerophilus</name>
    <dbReference type="NCBI Taxonomy" id="1224513"/>
    <lineage>
        <taxon>Bacteria</taxon>
        <taxon>Pseudomonadati</taxon>
        <taxon>Pseudomonadota</taxon>
        <taxon>Alphaproteobacteria</taxon>
        <taxon>Acetobacterales</taxon>
        <taxon>Roseomonadaceae</taxon>
        <taxon>Roseomonas</taxon>
    </lineage>
</organism>
<keyword evidence="3" id="KW-0808">Transferase</keyword>
<dbReference type="InterPro" id="IPR005195">
    <property type="entry name" value="Glyco_hydro_65_M"/>
</dbReference>
<evidence type="ECO:0000313" key="7">
    <source>
        <dbReference type="Proteomes" id="UP000626026"/>
    </source>
</evidence>
<dbReference type="InterPro" id="IPR017045">
    <property type="entry name" value="Malt_Pase/Glycosyl_Hdrlase"/>
</dbReference>
<evidence type="ECO:0000256" key="2">
    <source>
        <dbReference type="ARBA" id="ARBA00022676"/>
    </source>
</evidence>
<dbReference type="RefSeq" id="WP_187783730.1">
    <property type="nucleotide sequence ID" value="NZ_JACTVA010000008.1"/>
</dbReference>
<protein>
    <submittedName>
        <fullName evidence="6">Glycoside hydrolase family 65 protein</fullName>
    </submittedName>
</protein>
<gene>
    <name evidence="6" type="ORF">IBL26_06870</name>
</gene>
<feature type="domain" description="Glycoside hydrolase family 65 N-terminal" evidence="5">
    <location>
        <begin position="12"/>
        <end position="261"/>
    </location>
</feature>
<comment type="caution">
    <text evidence="6">The sequence shown here is derived from an EMBL/GenBank/DDBJ whole genome shotgun (WGS) entry which is preliminary data.</text>
</comment>
<sequence length="799" mass="88467">MGFELPATSAFESYDPEDEARREALLTLGNGLLSLRSAVPWAKAGDVHYPGLYRAGLYNRLPDRIEGQEVWNESVVNLPNPTFLTFRHAGEPKWFALEDMRVLSYRHALDAASGVATRNLVVEDGQGRRTALKEIRFVSMAEPELMALRLEIRPQNWRGRIELCSAIDGRVANDRVACLKHFSSQHLIDVSGTVLESGVGCVTARTSQSAITIAVAARTEIFNGRYEAHQRQGDGAGAEERFFCDVPDDGIAVEKAMAMATGAEGTERALALVRDAGRFDDLLAAHRQGWAALSEHAYIEAETPDLAIALRLAEFRILQTVSSHVLGHDLGFPSRGWQEAYRGQIFWDEMLVLPYLTSHFPELAKSLLLYRYRRLDDARASAAAAGFRGAMFPWRSASDGGEHTPRFQWNPLSGRWMRDNTNLQRHIASAVAYNVWNYCLCTGDESFLHHEGAEILLEVARFWGSIARYNAKEDRFDIAGIVGPDEYHTAYPGAEVPGLRNNSYTNVMAAWTLARALELLDRLPAEARRMLERRLGVDDAELRHWDRVSRRLCVEFAADGTLLPFAGFDRLIPLSPEELEDEAPGQRPDWLMEARGDDINRYALAKQADTLMLPYLLSHGQLDETLDRLGYRVTSADMQRTAAEDLARMSHDSSLSELVCAGALSSFDPERSWQCFKTTLEAEHDPSGPTTSGDGAHLGAMAGALDVLQRHYLGFRVEEAGLQLCPNPPPGLRGITFRQVCRHGRFTLLWDGKTLRIEADGANPAPVAVRHLGGSDDLAPGASLAIPSRAVDALPDAAQ</sequence>
<dbReference type="PANTHER" id="PTHR11051">
    <property type="entry name" value="GLYCOSYL HYDROLASE-RELATED"/>
    <property type="match status" value="1"/>
</dbReference>
<dbReference type="SUPFAM" id="SSF48208">
    <property type="entry name" value="Six-hairpin glycosidases"/>
    <property type="match status" value="1"/>
</dbReference>
<comment type="similarity">
    <text evidence="1">Belongs to the glycosyl hydrolase 65 family.</text>
</comment>
<dbReference type="SUPFAM" id="SSF74650">
    <property type="entry name" value="Galactose mutarotase-like"/>
    <property type="match status" value="1"/>
</dbReference>